<dbReference type="PANTHER" id="PTHR46140:SF2">
    <property type="entry name" value="VACUOLAR TRANSPORTER CHAPERONE 3 COMPLEX SUBUNIT 3-RELATED"/>
    <property type="match status" value="1"/>
</dbReference>
<accession>A0A0C2XXF0</accession>
<keyword evidence="2 6" id="KW-0812">Transmembrane</keyword>
<feature type="transmembrane region" description="Helical" evidence="6">
    <location>
        <begin position="174"/>
        <end position="191"/>
    </location>
</feature>
<reference evidence="8 9" key="1">
    <citation type="submission" date="2014-04" db="EMBL/GenBank/DDBJ databases">
        <authorList>
            <consortium name="DOE Joint Genome Institute"/>
            <person name="Kuo A."/>
            <person name="Zuccaro A."/>
            <person name="Kohler A."/>
            <person name="Nagy L.G."/>
            <person name="Floudas D."/>
            <person name="Copeland A."/>
            <person name="Barry K.W."/>
            <person name="Cichocki N."/>
            <person name="Veneault-Fourrey C."/>
            <person name="LaButti K."/>
            <person name="Lindquist E.A."/>
            <person name="Lipzen A."/>
            <person name="Lundell T."/>
            <person name="Morin E."/>
            <person name="Murat C."/>
            <person name="Sun H."/>
            <person name="Tunlid A."/>
            <person name="Henrissat B."/>
            <person name="Grigoriev I.V."/>
            <person name="Hibbett D.S."/>
            <person name="Martin F."/>
            <person name="Nordberg H.P."/>
            <person name="Cantor M.N."/>
            <person name="Hua S.X."/>
        </authorList>
    </citation>
    <scope>NUCLEOTIDE SEQUENCE [LARGE SCALE GENOMIC DNA]</scope>
    <source>
        <strain evidence="8 9">MAFF 305830</strain>
    </source>
</reference>
<dbReference type="GO" id="GO:0000329">
    <property type="term" value="C:fungal-type vacuole membrane"/>
    <property type="evidence" value="ECO:0007669"/>
    <property type="project" value="TreeGrafter"/>
</dbReference>
<sequence length="209" mass="22837">MAASTSESTSAAARELGRSSSEDAGLLRRSMIAMGELLSPFSSTALAALPRNPEGLRERSTRADRIPEDQNYGTMNLPPGVRVPKKLATPIKVEGKVWLAAERTWISYLNIALVIGMMSLTLFNASQDPISIKFAYVYAAISIGVLVYGYLLYQRRITMIRQRHPGNFDETVGPLLIAAALFVAVLSNFILRVSTVNIVSPSEPHDLTK</sequence>
<protein>
    <recommendedName>
        <fullName evidence="7">DUF202 domain-containing protein</fullName>
    </recommendedName>
</protein>
<evidence type="ECO:0000256" key="6">
    <source>
        <dbReference type="SAM" id="Phobius"/>
    </source>
</evidence>
<dbReference type="Pfam" id="PF02656">
    <property type="entry name" value="DUF202"/>
    <property type="match status" value="1"/>
</dbReference>
<evidence type="ECO:0000256" key="2">
    <source>
        <dbReference type="ARBA" id="ARBA00022692"/>
    </source>
</evidence>
<dbReference type="GO" id="GO:0012505">
    <property type="term" value="C:endomembrane system"/>
    <property type="evidence" value="ECO:0007669"/>
    <property type="project" value="UniProtKB-SubCell"/>
</dbReference>
<dbReference type="InterPro" id="IPR051572">
    <property type="entry name" value="VTC_Complex_Subunit"/>
</dbReference>
<feature type="compositionally biased region" description="Low complexity" evidence="5">
    <location>
        <begin position="1"/>
        <end position="13"/>
    </location>
</feature>
<keyword evidence="9" id="KW-1185">Reference proteome</keyword>
<dbReference type="STRING" id="933852.A0A0C2XXF0"/>
<evidence type="ECO:0000256" key="1">
    <source>
        <dbReference type="ARBA" id="ARBA00004127"/>
    </source>
</evidence>
<dbReference type="OrthoDB" id="2243669at2759"/>
<evidence type="ECO:0000259" key="7">
    <source>
        <dbReference type="Pfam" id="PF02656"/>
    </source>
</evidence>
<evidence type="ECO:0000256" key="5">
    <source>
        <dbReference type="SAM" id="MobiDB-lite"/>
    </source>
</evidence>
<dbReference type="EMBL" id="KN824278">
    <property type="protein sequence ID" value="KIM33532.1"/>
    <property type="molecule type" value="Genomic_DNA"/>
</dbReference>
<organism evidence="8 9">
    <name type="scientific">Serendipita vermifera MAFF 305830</name>
    <dbReference type="NCBI Taxonomy" id="933852"/>
    <lineage>
        <taxon>Eukaryota</taxon>
        <taxon>Fungi</taxon>
        <taxon>Dikarya</taxon>
        <taxon>Basidiomycota</taxon>
        <taxon>Agaricomycotina</taxon>
        <taxon>Agaricomycetes</taxon>
        <taxon>Sebacinales</taxon>
        <taxon>Serendipitaceae</taxon>
        <taxon>Serendipita</taxon>
    </lineage>
</organism>
<feature type="transmembrane region" description="Helical" evidence="6">
    <location>
        <begin position="105"/>
        <end position="123"/>
    </location>
</feature>
<feature type="region of interest" description="Disordered" evidence="5">
    <location>
        <begin position="1"/>
        <end position="20"/>
    </location>
</feature>
<feature type="domain" description="DUF202" evidence="7">
    <location>
        <begin position="96"/>
        <end position="158"/>
    </location>
</feature>
<dbReference type="HOGENOM" id="CLU_079971_1_1_1"/>
<comment type="subcellular location">
    <subcellularLocation>
        <location evidence="1">Endomembrane system</location>
        <topology evidence="1">Multi-pass membrane protein</topology>
    </subcellularLocation>
</comment>
<proteinExistence type="predicted"/>
<dbReference type="GO" id="GO:0033254">
    <property type="term" value="C:vacuolar transporter chaperone complex"/>
    <property type="evidence" value="ECO:0007669"/>
    <property type="project" value="TreeGrafter"/>
</dbReference>
<name>A0A0C2XXF0_SERVB</name>
<dbReference type="InterPro" id="IPR003807">
    <property type="entry name" value="DUF202"/>
</dbReference>
<keyword evidence="3 6" id="KW-1133">Transmembrane helix</keyword>
<evidence type="ECO:0000313" key="9">
    <source>
        <dbReference type="Proteomes" id="UP000054097"/>
    </source>
</evidence>
<keyword evidence="4 6" id="KW-0472">Membrane</keyword>
<evidence type="ECO:0000256" key="4">
    <source>
        <dbReference type="ARBA" id="ARBA00023136"/>
    </source>
</evidence>
<dbReference type="Proteomes" id="UP000054097">
    <property type="component" value="Unassembled WGS sequence"/>
</dbReference>
<feature type="transmembrane region" description="Helical" evidence="6">
    <location>
        <begin position="135"/>
        <end position="153"/>
    </location>
</feature>
<dbReference type="AlphaFoldDB" id="A0A0C2XXF0"/>
<evidence type="ECO:0000313" key="8">
    <source>
        <dbReference type="EMBL" id="KIM33532.1"/>
    </source>
</evidence>
<evidence type="ECO:0000256" key="3">
    <source>
        <dbReference type="ARBA" id="ARBA00022989"/>
    </source>
</evidence>
<reference evidence="9" key="2">
    <citation type="submission" date="2015-01" db="EMBL/GenBank/DDBJ databases">
        <title>Evolutionary Origins and Diversification of the Mycorrhizal Mutualists.</title>
        <authorList>
            <consortium name="DOE Joint Genome Institute"/>
            <consortium name="Mycorrhizal Genomics Consortium"/>
            <person name="Kohler A."/>
            <person name="Kuo A."/>
            <person name="Nagy L.G."/>
            <person name="Floudas D."/>
            <person name="Copeland A."/>
            <person name="Barry K.W."/>
            <person name="Cichocki N."/>
            <person name="Veneault-Fourrey C."/>
            <person name="LaButti K."/>
            <person name="Lindquist E.A."/>
            <person name="Lipzen A."/>
            <person name="Lundell T."/>
            <person name="Morin E."/>
            <person name="Murat C."/>
            <person name="Riley R."/>
            <person name="Ohm R."/>
            <person name="Sun H."/>
            <person name="Tunlid A."/>
            <person name="Henrissat B."/>
            <person name="Grigoriev I.V."/>
            <person name="Hibbett D.S."/>
            <person name="Martin F."/>
        </authorList>
    </citation>
    <scope>NUCLEOTIDE SEQUENCE [LARGE SCALE GENOMIC DNA]</scope>
    <source>
        <strain evidence="9">MAFF 305830</strain>
    </source>
</reference>
<dbReference type="PANTHER" id="PTHR46140">
    <property type="entry name" value="VACUOLAR TRANSPORTER CHAPERONE 1-RELATED"/>
    <property type="match status" value="1"/>
</dbReference>
<gene>
    <name evidence="8" type="ORF">M408DRAFT_326223</name>
</gene>